<keyword evidence="5" id="KW-0411">Iron-sulfur</keyword>
<evidence type="ECO:0000259" key="7">
    <source>
        <dbReference type="PROSITE" id="PS50926"/>
    </source>
</evidence>
<dbReference type="PANTHER" id="PTHR11061">
    <property type="entry name" value="RNA M5U METHYLTRANSFERASE"/>
    <property type="match status" value="1"/>
</dbReference>
<feature type="binding site" evidence="6">
    <location>
        <position position="349"/>
    </location>
    <ligand>
        <name>S-adenosyl-L-methionine</name>
        <dbReference type="ChEBI" id="CHEBI:59789"/>
    </ligand>
</feature>
<keyword evidence="9" id="KW-1185">Reference proteome</keyword>
<dbReference type="GO" id="GO:0003676">
    <property type="term" value="F:nucleic acid binding"/>
    <property type="evidence" value="ECO:0007669"/>
    <property type="project" value="InterPro"/>
</dbReference>
<protein>
    <submittedName>
        <fullName evidence="8">23S rRNA (Uracil1939-C5)-methyltransferase</fullName>
        <ecNumber evidence="8">2.1.1.190</ecNumber>
    </submittedName>
</protein>
<dbReference type="Proteomes" id="UP000553193">
    <property type="component" value="Unassembled WGS sequence"/>
</dbReference>
<dbReference type="Gene3D" id="3.40.50.150">
    <property type="entry name" value="Vaccinia Virus protein VP39"/>
    <property type="match status" value="1"/>
</dbReference>
<dbReference type="InterPro" id="IPR012340">
    <property type="entry name" value="NA-bd_OB-fold"/>
</dbReference>
<dbReference type="Pfam" id="PF05958">
    <property type="entry name" value="tRNA_U5-meth_tr"/>
    <property type="match status" value="1"/>
</dbReference>
<dbReference type="Gene3D" id="2.40.50.140">
    <property type="entry name" value="Nucleic acid-binding proteins"/>
    <property type="match status" value="1"/>
</dbReference>
<evidence type="ECO:0000256" key="1">
    <source>
        <dbReference type="ARBA" id="ARBA00022485"/>
    </source>
</evidence>
<name>A0A840AGY8_9PROT</name>
<feature type="domain" description="TRAM" evidence="7">
    <location>
        <begin position="1"/>
        <end position="54"/>
    </location>
</feature>
<dbReference type="GO" id="GO:0070041">
    <property type="term" value="F:rRNA (uridine-C5-)-methyltransferase activity"/>
    <property type="evidence" value="ECO:0007669"/>
    <property type="project" value="TreeGrafter"/>
</dbReference>
<proteinExistence type="inferred from homology"/>
<evidence type="ECO:0000256" key="2">
    <source>
        <dbReference type="ARBA" id="ARBA00022603"/>
    </source>
</evidence>
<evidence type="ECO:0000256" key="5">
    <source>
        <dbReference type="ARBA" id="ARBA00023014"/>
    </source>
</evidence>
<dbReference type="InterPro" id="IPR029063">
    <property type="entry name" value="SAM-dependent_MTases_sf"/>
</dbReference>
<feature type="active site" description="Nucleophile" evidence="6">
    <location>
        <position position="375"/>
    </location>
</feature>
<comment type="similarity">
    <text evidence="6">Belongs to the class I-like SAM-binding methyltransferase superfamily. RNA M5U methyltransferase family.</text>
</comment>
<evidence type="ECO:0000256" key="4">
    <source>
        <dbReference type="ARBA" id="ARBA00022691"/>
    </source>
</evidence>
<dbReference type="PROSITE" id="PS51687">
    <property type="entry name" value="SAM_MT_RNA_M5U"/>
    <property type="match status" value="1"/>
</dbReference>
<evidence type="ECO:0000256" key="6">
    <source>
        <dbReference type="PROSITE-ProRule" id="PRU01024"/>
    </source>
</evidence>
<dbReference type="EMBL" id="JACIDJ010000005">
    <property type="protein sequence ID" value="MBB3899434.1"/>
    <property type="molecule type" value="Genomic_DNA"/>
</dbReference>
<keyword evidence="1" id="KW-0408">Iron</keyword>
<evidence type="ECO:0000313" key="8">
    <source>
        <dbReference type="EMBL" id="MBB3899434.1"/>
    </source>
</evidence>
<sequence length="417" mass="43738">MTELSITTMGAQGDGIAPLPEGGHAFVPYTLPGERVEAYLGTPRQGAVPGSALSILSASPERVPAPCVHFGRCGSCAVQHWADAPYAAWKRGRLVAALESAGFAAPLVHDLARTPPGARRRADLGLERLADGRVTIGFHTRGSHELIPLTECPVLQPALVALLPPLAETLRSLSALKRLGAVVVNMLDSGPDLLMRTDAPLTMPDRQRLAAFAATHRIPRIAWSTKGANEVAAQHEPVRHHLSGLAITPPAGAFLQASREGEAAIIAAVLAGLPAKLSKRARLLDLYAGIGTLSLPLAAHGVVQAYEGDGAAVTALAGAHPRVTATRRDLARQPLLPAELKSYAVVVLDPPFNGAPEQVAQIARGTVPHVIYVSCNPAALARDGATLRAAGFALREATPVDQFLWSPHLESVAVFAR</sequence>
<keyword evidence="1" id="KW-0479">Metal-binding</keyword>
<dbReference type="SUPFAM" id="SSF50249">
    <property type="entry name" value="Nucleic acid-binding proteins"/>
    <property type="match status" value="1"/>
</dbReference>
<dbReference type="InterPro" id="IPR002792">
    <property type="entry name" value="TRAM_dom"/>
</dbReference>
<feature type="binding site" evidence="6">
    <location>
        <position position="256"/>
    </location>
    <ligand>
        <name>S-adenosyl-L-methionine</name>
        <dbReference type="ChEBI" id="CHEBI:59789"/>
    </ligand>
</feature>
<dbReference type="GO" id="GO:0070475">
    <property type="term" value="P:rRNA base methylation"/>
    <property type="evidence" value="ECO:0007669"/>
    <property type="project" value="TreeGrafter"/>
</dbReference>
<dbReference type="EC" id="2.1.1.190" evidence="8"/>
<dbReference type="InterPro" id="IPR010280">
    <property type="entry name" value="U5_MeTrfase_fam"/>
</dbReference>
<reference evidence="8 9" key="1">
    <citation type="submission" date="2020-08" db="EMBL/GenBank/DDBJ databases">
        <title>Genomic Encyclopedia of Type Strains, Phase IV (KMG-IV): sequencing the most valuable type-strain genomes for metagenomic binning, comparative biology and taxonomic classification.</title>
        <authorList>
            <person name="Goeker M."/>
        </authorList>
    </citation>
    <scope>NUCLEOTIDE SEQUENCE [LARGE SCALE GENOMIC DNA]</scope>
    <source>
        <strain evidence="8 9">DSM 19979</strain>
    </source>
</reference>
<dbReference type="PANTHER" id="PTHR11061:SF49">
    <property type="entry name" value="23S RRNA (URACIL(1939)-C(5))-METHYLTRANSFERASE RLMD"/>
    <property type="match status" value="1"/>
</dbReference>
<dbReference type="AlphaFoldDB" id="A0A840AGY8"/>
<keyword evidence="1" id="KW-0004">4Fe-4S</keyword>
<dbReference type="PROSITE" id="PS00092">
    <property type="entry name" value="N6_MTASE"/>
    <property type="match status" value="1"/>
</dbReference>
<evidence type="ECO:0000313" key="9">
    <source>
        <dbReference type="Proteomes" id="UP000553193"/>
    </source>
</evidence>
<keyword evidence="4 6" id="KW-0949">S-adenosyl-L-methionine</keyword>
<dbReference type="Gene3D" id="2.40.50.1070">
    <property type="match status" value="1"/>
</dbReference>
<keyword evidence="2 6" id="KW-0489">Methyltransferase</keyword>
<dbReference type="SUPFAM" id="SSF53335">
    <property type="entry name" value="S-adenosyl-L-methionine-dependent methyltransferases"/>
    <property type="match status" value="1"/>
</dbReference>
<accession>A0A840AGY8</accession>
<evidence type="ECO:0000256" key="3">
    <source>
        <dbReference type="ARBA" id="ARBA00022679"/>
    </source>
</evidence>
<feature type="binding site" evidence="6">
    <location>
        <position position="307"/>
    </location>
    <ligand>
        <name>S-adenosyl-L-methionine</name>
        <dbReference type="ChEBI" id="CHEBI:59789"/>
    </ligand>
</feature>
<comment type="caution">
    <text evidence="8">The sequence shown here is derived from an EMBL/GenBank/DDBJ whole genome shotgun (WGS) entry which is preliminary data.</text>
</comment>
<dbReference type="PROSITE" id="PS50926">
    <property type="entry name" value="TRAM"/>
    <property type="match status" value="1"/>
</dbReference>
<organism evidence="8 9">
    <name type="scientific">Roseococcus suduntuyensis</name>
    <dbReference type="NCBI Taxonomy" id="455361"/>
    <lineage>
        <taxon>Bacteria</taxon>
        <taxon>Pseudomonadati</taxon>
        <taxon>Pseudomonadota</taxon>
        <taxon>Alphaproteobacteria</taxon>
        <taxon>Acetobacterales</taxon>
        <taxon>Roseomonadaceae</taxon>
        <taxon>Roseococcus</taxon>
    </lineage>
</organism>
<gene>
    <name evidence="8" type="ORF">GGQ83_002886</name>
</gene>
<feature type="binding site" evidence="6">
    <location>
        <position position="287"/>
    </location>
    <ligand>
        <name>S-adenosyl-L-methionine</name>
        <dbReference type="ChEBI" id="CHEBI:59789"/>
    </ligand>
</feature>
<keyword evidence="3 6" id="KW-0808">Transferase</keyword>
<dbReference type="InterPro" id="IPR002052">
    <property type="entry name" value="DNA_methylase_N6_adenine_CS"/>
</dbReference>
<dbReference type="GO" id="GO:0051539">
    <property type="term" value="F:4 iron, 4 sulfur cluster binding"/>
    <property type="evidence" value="ECO:0007669"/>
    <property type="project" value="UniProtKB-KW"/>
</dbReference>
<dbReference type="RefSeq" id="WP_311728261.1">
    <property type="nucleotide sequence ID" value="NZ_JACIDJ010000005.1"/>
</dbReference>